<gene>
    <name evidence="3" type="ORF">SAMN05216550_106131</name>
</gene>
<keyword evidence="1" id="KW-0472">Membrane</keyword>
<dbReference type="InterPro" id="IPR050879">
    <property type="entry name" value="Acyltransferase_3"/>
</dbReference>
<evidence type="ECO:0000259" key="2">
    <source>
        <dbReference type="Pfam" id="PF01757"/>
    </source>
</evidence>
<feature type="transmembrane region" description="Helical" evidence="1">
    <location>
        <begin position="46"/>
        <end position="63"/>
    </location>
</feature>
<protein>
    <submittedName>
        <fullName evidence="3">Peptidoglycan/LPS O-acetylase OafA/YrhL, contains acyltransferase and SGNH-hydrolase domains</fullName>
    </submittedName>
</protein>
<evidence type="ECO:0000256" key="1">
    <source>
        <dbReference type="SAM" id="Phobius"/>
    </source>
</evidence>
<organism evidence="3 4">
    <name type="scientific">Paraburkholderia tropica</name>
    <dbReference type="NCBI Taxonomy" id="92647"/>
    <lineage>
        <taxon>Bacteria</taxon>
        <taxon>Pseudomonadati</taxon>
        <taxon>Pseudomonadota</taxon>
        <taxon>Betaproteobacteria</taxon>
        <taxon>Burkholderiales</taxon>
        <taxon>Burkholderiaceae</taxon>
        <taxon>Paraburkholderia</taxon>
    </lineage>
</organism>
<dbReference type="PANTHER" id="PTHR23028">
    <property type="entry name" value="ACETYLTRANSFERASE"/>
    <property type="match status" value="1"/>
</dbReference>
<feature type="transmembrane region" description="Helical" evidence="1">
    <location>
        <begin position="260"/>
        <end position="277"/>
    </location>
</feature>
<feature type="transmembrane region" description="Helical" evidence="1">
    <location>
        <begin position="315"/>
        <end position="339"/>
    </location>
</feature>
<feature type="transmembrane region" description="Helical" evidence="1">
    <location>
        <begin position="116"/>
        <end position="136"/>
    </location>
</feature>
<evidence type="ECO:0000313" key="4">
    <source>
        <dbReference type="Proteomes" id="UP000183529"/>
    </source>
</evidence>
<feature type="transmembrane region" description="Helical" evidence="1">
    <location>
        <begin position="75"/>
        <end position="96"/>
    </location>
</feature>
<feature type="transmembrane region" description="Helical" evidence="1">
    <location>
        <begin position="167"/>
        <end position="184"/>
    </location>
</feature>
<comment type="caution">
    <text evidence="3">The sequence shown here is derived from an EMBL/GenBank/DDBJ whole genome shotgun (WGS) entry which is preliminary data.</text>
</comment>
<dbReference type="RefSeq" id="WP_074983179.1">
    <property type="nucleotide sequence ID" value="NZ_CADFGN010000006.1"/>
</dbReference>
<feature type="transmembrane region" description="Helical" evidence="1">
    <location>
        <begin position="205"/>
        <end position="223"/>
    </location>
</feature>
<feature type="transmembrane region" description="Helical" evidence="1">
    <location>
        <begin position="229"/>
        <end position="248"/>
    </location>
</feature>
<dbReference type="EMBL" id="FNZM01000006">
    <property type="protein sequence ID" value="SEJ59458.1"/>
    <property type="molecule type" value="Genomic_DNA"/>
</dbReference>
<keyword evidence="3" id="KW-0012">Acyltransferase</keyword>
<keyword evidence="3" id="KW-0808">Transferase</keyword>
<accession>A0AAQ1GF29</accession>
<feature type="domain" description="Acyltransferase 3" evidence="2">
    <location>
        <begin position="39"/>
        <end position="361"/>
    </location>
</feature>
<evidence type="ECO:0000313" key="3">
    <source>
        <dbReference type="EMBL" id="SEJ59458.1"/>
    </source>
</evidence>
<reference evidence="3 4" key="1">
    <citation type="submission" date="2016-10" db="EMBL/GenBank/DDBJ databases">
        <authorList>
            <person name="Varghese N."/>
            <person name="Submissions S."/>
        </authorList>
    </citation>
    <scope>NUCLEOTIDE SEQUENCE [LARGE SCALE GENOMIC DNA]</scope>
    <source>
        <strain evidence="3 4">LMG 22274</strain>
    </source>
</reference>
<keyword evidence="1" id="KW-1133">Transmembrane helix</keyword>
<name>A0AAQ1GF29_9BURK</name>
<dbReference type="GO" id="GO:0000271">
    <property type="term" value="P:polysaccharide biosynthetic process"/>
    <property type="evidence" value="ECO:0007669"/>
    <property type="project" value="TreeGrafter"/>
</dbReference>
<keyword evidence="1" id="KW-0812">Transmembrane</keyword>
<dbReference type="GO" id="GO:0016020">
    <property type="term" value="C:membrane"/>
    <property type="evidence" value="ECO:0007669"/>
    <property type="project" value="TreeGrafter"/>
</dbReference>
<dbReference type="PANTHER" id="PTHR23028:SF53">
    <property type="entry name" value="ACYL_TRANSF_3 DOMAIN-CONTAINING PROTEIN"/>
    <property type="match status" value="1"/>
</dbReference>
<dbReference type="InterPro" id="IPR002656">
    <property type="entry name" value="Acyl_transf_3_dom"/>
</dbReference>
<dbReference type="Pfam" id="PF01757">
    <property type="entry name" value="Acyl_transf_3"/>
    <property type="match status" value="1"/>
</dbReference>
<feature type="transmembrane region" description="Helical" evidence="1">
    <location>
        <begin position="345"/>
        <end position="367"/>
    </location>
</feature>
<sequence>MLLVVPYFVLMVLVTLAFALPCWRFIDGQNAGQQQRVNTLDGVRGYLALSVMVHHAVVAGFWIKTGEWTLPPDFFYSRLGSAGVSLFFMITGYLFWGKLIRSQGRPDFIALYLSRVFRIAPVYWIAVTAMVLVVMARSGFEIREPVGALLGKIGHWYGLGLLVNHDFNAYSNVWIVLAGVVWTLKYEWRFYFALLPASLFARPRLHLAAACVAFVGTLIWATTSTAEAPPLWLLFTIGMLVASIGVIGPVARLPDATRSLAVIALIVLVFALHALPYSREQSLILGGVFFLLCNRTTLFGLLTSRPAVRLGHISYGIYLLQGFVFSVGFADATVAHAILQSAAAFWLATGIGMLTLCTVAAVIHVTVERPMIDVGHRLGLRVSARMPAPSALALRAMRFTLDTARSGWLIRSSRR</sequence>
<feature type="transmembrane region" description="Helical" evidence="1">
    <location>
        <begin position="283"/>
        <end position="303"/>
    </location>
</feature>
<dbReference type="GO" id="GO:0016747">
    <property type="term" value="F:acyltransferase activity, transferring groups other than amino-acyl groups"/>
    <property type="evidence" value="ECO:0007669"/>
    <property type="project" value="InterPro"/>
</dbReference>
<dbReference type="Proteomes" id="UP000183529">
    <property type="component" value="Unassembled WGS sequence"/>
</dbReference>
<dbReference type="AlphaFoldDB" id="A0AAQ1GF29"/>
<feature type="transmembrane region" description="Helical" evidence="1">
    <location>
        <begin position="6"/>
        <end position="26"/>
    </location>
</feature>
<proteinExistence type="predicted"/>